<keyword evidence="1" id="KW-0560">Oxidoreductase</keyword>
<dbReference type="InterPro" id="IPR000683">
    <property type="entry name" value="Gfo/Idh/MocA-like_OxRdtase_N"/>
</dbReference>
<sequence length="551" mass="61473">MPFGREEIKKASRRNKMKEDMNAEKKNNLSGEGKANGQGEGMPRRTVLKALAGLPVAGVLGFEILKKKNYDINKRSSVVKELGLDSIDFPMSDYGTKKHSGDLIRVGIIGFGTRAVQLASALGFKHPDEVKSSQQNNTLAAWLEQEYLNVAITGICDVFDMHAEKGLATAANEIRPGGKDAPKLPVKRYRTYREMLDDKEIDAVIIATPDHHHARFATEAARAGKHVYCEKSPALHEDELNELYATVKSSNVVYQLGHQITQSIVFQQAKEVIKRNLLGKITLVETTSNRNTASGAWIRHLDANGNLKPGSEDTIDWKEWLGTAPYVPFSIDRYYSWTKWFDYDHGMIGQLFTHEFDAVNQLLHIGIPKSASSSGGIYYWKDNRDMPDSLHCVFEYPQHDLTLLYSGNLASSRGRGRVFMGHDASMELGNNAIITADRNSTRYADAIKSGIIETGSPMISFNPEAGQIDAVTSASEKYYASRGLTTTTINGRRVDVTHLHLREWLSCIRNGGTPSANIEMAFQEGITCIMAHKSYIEKRTVEWDEVNRKIV</sequence>
<feature type="domain" description="Gfo/Idh/MocA-like oxidoreductase N-terminal" evidence="3">
    <location>
        <begin position="105"/>
        <end position="258"/>
    </location>
</feature>
<accession>A0A399CW70</accession>
<dbReference type="SUPFAM" id="SSF55347">
    <property type="entry name" value="Glyceraldehyde-3-phosphate dehydrogenase-like, C-terminal domain"/>
    <property type="match status" value="1"/>
</dbReference>
<feature type="compositionally biased region" description="Basic and acidic residues" evidence="2">
    <location>
        <begin position="1"/>
        <end position="10"/>
    </location>
</feature>
<comment type="caution">
    <text evidence="5">The sequence shown here is derived from an EMBL/GenBank/DDBJ whole genome shotgun (WGS) entry which is preliminary data.</text>
</comment>
<dbReference type="AlphaFoldDB" id="A0A399CW70"/>
<feature type="domain" description="Gfo/Idh/MocA-like oxidoreductase bacterial type C-terminal" evidence="4">
    <location>
        <begin position="267"/>
        <end position="363"/>
    </location>
</feature>
<evidence type="ECO:0000313" key="6">
    <source>
        <dbReference type="Proteomes" id="UP000266441"/>
    </source>
</evidence>
<dbReference type="SUPFAM" id="SSF51735">
    <property type="entry name" value="NAD(P)-binding Rossmann-fold domains"/>
    <property type="match status" value="1"/>
</dbReference>
<dbReference type="Gene3D" id="3.30.360.10">
    <property type="entry name" value="Dihydrodipicolinate Reductase, domain 2"/>
    <property type="match status" value="1"/>
</dbReference>
<dbReference type="GO" id="GO:0000166">
    <property type="term" value="F:nucleotide binding"/>
    <property type="evidence" value="ECO:0007669"/>
    <property type="project" value="InterPro"/>
</dbReference>
<dbReference type="InterPro" id="IPR036291">
    <property type="entry name" value="NAD(P)-bd_dom_sf"/>
</dbReference>
<feature type="compositionally biased region" description="Basic and acidic residues" evidence="2">
    <location>
        <begin position="17"/>
        <end position="27"/>
    </location>
</feature>
<dbReference type="InterPro" id="IPR043906">
    <property type="entry name" value="Gfo/Idh/MocA_OxRdtase_bact_C"/>
</dbReference>
<evidence type="ECO:0000259" key="4">
    <source>
        <dbReference type="Pfam" id="PF19051"/>
    </source>
</evidence>
<dbReference type="Pfam" id="PF19051">
    <property type="entry name" value="GFO_IDH_MocA_C2"/>
    <property type="match status" value="1"/>
</dbReference>
<reference evidence="5 6" key="1">
    <citation type="journal article" date="2015" name="Int. J. Syst. Evol. Microbiol.">
        <title>Mariniphaga sediminis sp. nov., isolated from coastal sediment.</title>
        <authorList>
            <person name="Wang F.Q."/>
            <person name="Shen Q.Y."/>
            <person name="Chen G.J."/>
            <person name="Du Z.J."/>
        </authorList>
    </citation>
    <scope>NUCLEOTIDE SEQUENCE [LARGE SCALE GENOMIC DNA]</scope>
    <source>
        <strain evidence="5 6">SY21</strain>
    </source>
</reference>
<evidence type="ECO:0000313" key="5">
    <source>
        <dbReference type="EMBL" id="RIH63637.1"/>
    </source>
</evidence>
<dbReference type="InterPro" id="IPR050463">
    <property type="entry name" value="Gfo/Idh/MocA_oxidrdct_glycsds"/>
</dbReference>
<dbReference type="PANTHER" id="PTHR43818:SF11">
    <property type="entry name" value="BCDNA.GH03377"/>
    <property type="match status" value="1"/>
</dbReference>
<dbReference type="Pfam" id="PF01408">
    <property type="entry name" value="GFO_IDH_MocA"/>
    <property type="match status" value="1"/>
</dbReference>
<name>A0A399CW70_9BACT</name>
<dbReference type="PANTHER" id="PTHR43818">
    <property type="entry name" value="BCDNA.GH03377"/>
    <property type="match status" value="1"/>
</dbReference>
<evidence type="ECO:0000256" key="1">
    <source>
        <dbReference type="ARBA" id="ARBA00023002"/>
    </source>
</evidence>
<evidence type="ECO:0000259" key="3">
    <source>
        <dbReference type="Pfam" id="PF01408"/>
    </source>
</evidence>
<dbReference type="GO" id="GO:0016491">
    <property type="term" value="F:oxidoreductase activity"/>
    <property type="evidence" value="ECO:0007669"/>
    <property type="project" value="UniProtKB-KW"/>
</dbReference>
<dbReference type="Proteomes" id="UP000266441">
    <property type="component" value="Unassembled WGS sequence"/>
</dbReference>
<dbReference type="Gene3D" id="3.40.50.720">
    <property type="entry name" value="NAD(P)-binding Rossmann-like Domain"/>
    <property type="match status" value="1"/>
</dbReference>
<feature type="region of interest" description="Disordered" evidence="2">
    <location>
        <begin position="1"/>
        <end position="41"/>
    </location>
</feature>
<gene>
    <name evidence="5" type="ORF">D1164_18825</name>
</gene>
<organism evidence="5 6">
    <name type="scientific">Mariniphaga sediminis</name>
    <dbReference type="NCBI Taxonomy" id="1628158"/>
    <lineage>
        <taxon>Bacteria</taxon>
        <taxon>Pseudomonadati</taxon>
        <taxon>Bacteroidota</taxon>
        <taxon>Bacteroidia</taxon>
        <taxon>Marinilabiliales</taxon>
        <taxon>Prolixibacteraceae</taxon>
        <taxon>Mariniphaga</taxon>
    </lineage>
</organism>
<proteinExistence type="predicted"/>
<keyword evidence="6" id="KW-1185">Reference proteome</keyword>
<protein>
    <submittedName>
        <fullName evidence="5">Gfo/Idh/MocA family oxidoreductase</fullName>
    </submittedName>
</protein>
<dbReference type="EMBL" id="QWET01000018">
    <property type="protein sequence ID" value="RIH63637.1"/>
    <property type="molecule type" value="Genomic_DNA"/>
</dbReference>
<evidence type="ECO:0000256" key="2">
    <source>
        <dbReference type="SAM" id="MobiDB-lite"/>
    </source>
</evidence>